<evidence type="ECO:0000256" key="5">
    <source>
        <dbReference type="ARBA" id="ARBA00022824"/>
    </source>
</evidence>
<evidence type="ECO:0000256" key="7">
    <source>
        <dbReference type="ARBA" id="ARBA00022989"/>
    </source>
</evidence>
<accession>A0A9W9CJ56</accession>
<comment type="catalytic activity">
    <reaction evidence="12">
        <text>N(4)-(alpha-D-Glc-(1-&gt;2)-alpha-D-Glc-(1-&gt;3)-alpha-D-Glc-(1-&gt;3)-alpha-D-Man-(1-&gt;2)-alpha-D-Man-(1-&gt;2)-alpha-D-Man-(1-&gt;3)-[alpha-D-Man-(1-&gt;2)-alpha-D-Man-(1-&gt;3)-[alpha-D-Man-(1-&gt;2)-alpha-D-Man-(1-&gt;6)]-alpha-D-Man-(1-&gt;6)]-beta-D-Man-(1-&gt;4)-beta-D-GlcNAc-(1-&gt;4)-beta-D-GlcNAc)-L-asparaginyl-[protein] + H2O = N(4)-(alpha-D-Glc-(1-&gt;3)-alpha-D-Glc-(1-&gt;3)-alpha-D-Man-(1-&gt;2)-alpha-D-Man-(1-&gt;2)-alpha-D-Man-(1-&gt;3)-[alpha-D-Man-(1-&gt;2)-alpha-D-Man-(1-&gt;3)-[alpha-D-Man-(1-&gt;2)-alpha-D-Man-(1-&gt;6)]-alpha-D-Man-(1-&gt;6)]-beta-D-Man-(1-&gt;4)-beta-D-GlcNAc-(1-&gt;4)-beta-D-GlcNAc)-L-asparaginyl-[protein] + beta-D-glucose</text>
        <dbReference type="Rhea" id="RHEA:55988"/>
        <dbReference type="Rhea" id="RHEA-COMP:12806"/>
        <dbReference type="Rhea" id="RHEA-COMP:14355"/>
        <dbReference type="ChEBI" id="CHEBI:15377"/>
        <dbReference type="ChEBI" id="CHEBI:15903"/>
        <dbReference type="ChEBI" id="CHEBI:59082"/>
        <dbReference type="ChEBI" id="CHEBI:132537"/>
        <dbReference type="EC" id="3.2.1.106"/>
    </reaction>
</comment>
<dbReference type="GO" id="GO:0006487">
    <property type="term" value="P:protein N-linked glycosylation"/>
    <property type="evidence" value="ECO:0007669"/>
    <property type="project" value="UniProtKB-UniRule"/>
</dbReference>
<comment type="caution">
    <text evidence="16">The sequence shown here is derived from an EMBL/GenBank/DDBJ whole genome shotgun (WGS) entry which is preliminary data.</text>
</comment>
<keyword evidence="5 12" id="KW-0256">Endoplasmic reticulum</keyword>
<comment type="function">
    <text evidence="12">Cleaves the distal alpha 1,2-linked glucose residue from the Glc(3)Man(9)GlcNAc(2) oligosaccharide precursor.</text>
</comment>
<dbReference type="AlphaFoldDB" id="A0A9W9CJ56"/>
<keyword evidence="6" id="KW-0735">Signal-anchor</keyword>
<evidence type="ECO:0000256" key="6">
    <source>
        <dbReference type="ARBA" id="ARBA00022968"/>
    </source>
</evidence>
<feature type="domain" description="Glycosyl hydrolase family 63 C-terminal" evidence="14">
    <location>
        <begin position="199"/>
        <end position="685"/>
    </location>
</feature>
<feature type="domain" description="Glycosyl hydrolase family 63 N-terminal" evidence="15">
    <location>
        <begin position="2"/>
        <end position="150"/>
    </location>
</feature>
<comment type="pathway">
    <text evidence="13">Glycan metabolism; N-glycan degradation.</text>
</comment>
<evidence type="ECO:0000313" key="17">
    <source>
        <dbReference type="Proteomes" id="UP001140560"/>
    </source>
</evidence>
<dbReference type="Pfam" id="PF03200">
    <property type="entry name" value="Glyco_hydro_63"/>
    <property type="match status" value="1"/>
</dbReference>
<dbReference type="GO" id="GO:0005789">
    <property type="term" value="C:endoplasmic reticulum membrane"/>
    <property type="evidence" value="ECO:0007669"/>
    <property type="project" value="UniProtKB-SubCell"/>
</dbReference>
<evidence type="ECO:0000256" key="4">
    <source>
        <dbReference type="ARBA" id="ARBA00022801"/>
    </source>
</evidence>
<evidence type="ECO:0000259" key="15">
    <source>
        <dbReference type="Pfam" id="PF16923"/>
    </source>
</evidence>
<evidence type="ECO:0000256" key="13">
    <source>
        <dbReference type="RuleBase" id="RU369107"/>
    </source>
</evidence>
<keyword evidence="4 12" id="KW-0378">Hydrolase</keyword>
<evidence type="ECO:0000256" key="10">
    <source>
        <dbReference type="ARBA" id="ARBA00023295"/>
    </source>
</evidence>
<dbReference type="Proteomes" id="UP001140560">
    <property type="component" value="Unassembled WGS sequence"/>
</dbReference>
<evidence type="ECO:0000256" key="12">
    <source>
        <dbReference type="RuleBase" id="RU368089"/>
    </source>
</evidence>
<evidence type="ECO:0000256" key="8">
    <source>
        <dbReference type="ARBA" id="ARBA00023136"/>
    </source>
</evidence>
<gene>
    <name evidence="16" type="primary">CWH41_2</name>
    <name evidence="16" type="ORF">N0V83_008736</name>
</gene>
<dbReference type="PANTHER" id="PTHR10412">
    <property type="entry name" value="MANNOSYL-OLIGOSACCHARIDE GLUCOSIDASE"/>
    <property type="match status" value="1"/>
</dbReference>
<name>A0A9W9CJ56_9PLEO</name>
<dbReference type="InterPro" id="IPR012341">
    <property type="entry name" value="6hp_glycosidase-like_sf"/>
</dbReference>
<dbReference type="InterPro" id="IPR031335">
    <property type="entry name" value="Glyco_hydro_63_C"/>
</dbReference>
<evidence type="ECO:0000313" key="16">
    <source>
        <dbReference type="EMBL" id="KAJ4365118.1"/>
    </source>
</evidence>
<dbReference type="InterPro" id="IPR038518">
    <property type="entry name" value="Glyco_hydro_63N_sf"/>
</dbReference>
<dbReference type="GO" id="GO:0009311">
    <property type="term" value="P:oligosaccharide metabolic process"/>
    <property type="evidence" value="ECO:0007669"/>
    <property type="project" value="UniProtKB-UniRule"/>
</dbReference>
<dbReference type="InterPro" id="IPR008928">
    <property type="entry name" value="6-hairpin_glycosidase_sf"/>
</dbReference>
<keyword evidence="8 12" id="KW-0472">Membrane</keyword>
<dbReference type="InterPro" id="IPR031631">
    <property type="entry name" value="Glyco_hydro_63N"/>
</dbReference>
<evidence type="ECO:0000256" key="1">
    <source>
        <dbReference type="ARBA" id="ARBA00004648"/>
    </source>
</evidence>
<evidence type="ECO:0000256" key="3">
    <source>
        <dbReference type="ARBA" id="ARBA00022692"/>
    </source>
</evidence>
<protein>
    <recommendedName>
        <fullName evidence="11 12">Mannosyl-oligosaccharide glucosidase</fullName>
        <ecNumber evidence="11 12">3.2.1.106</ecNumber>
    </recommendedName>
    <alternativeName>
        <fullName evidence="13">Glucosidase I</fullName>
    </alternativeName>
</protein>
<dbReference type="GO" id="GO:0004573">
    <property type="term" value="F:Glc3Man9GlcNAc2 oligosaccharide glucosidase activity"/>
    <property type="evidence" value="ECO:0007669"/>
    <property type="project" value="UniProtKB-UniRule"/>
</dbReference>
<keyword evidence="17" id="KW-1185">Reference proteome</keyword>
<organism evidence="16 17">
    <name type="scientific">Neocucurbitaria cava</name>
    <dbReference type="NCBI Taxonomy" id="798079"/>
    <lineage>
        <taxon>Eukaryota</taxon>
        <taxon>Fungi</taxon>
        <taxon>Dikarya</taxon>
        <taxon>Ascomycota</taxon>
        <taxon>Pezizomycotina</taxon>
        <taxon>Dothideomycetes</taxon>
        <taxon>Pleosporomycetidae</taxon>
        <taxon>Pleosporales</taxon>
        <taxon>Pleosporineae</taxon>
        <taxon>Cucurbitariaceae</taxon>
        <taxon>Neocucurbitaria</taxon>
    </lineage>
</organism>
<dbReference type="PANTHER" id="PTHR10412:SF11">
    <property type="entry name" value="MANNOSYL-OLIGOSACCHARIDE GLUCOSIDASE"/>
    <property type="match status" value="1"/>
</dbReference>
<dbReference type="EC" id="3.2.1.106" evidence="11 12"/>
<evidence type="ECO:0000256" key="2">
    <source>
        <dbReference type="ARBA" id="ARBA00010833"/>
    </source>
</evidence>
<reference evidence="16" key="1">
    <citation type="submission" date="2022-10" db="EMBL/GenBank/DDBJ databases">
        <title>Tapping the CABI collections for fungal endophytes: first genome assemblies for Collariella, Neodidymelliopsis, Ascochyta clinopodiicola, Didymella pomorum, Didymosphaeria variabile, Neocosmospora piperis and Neocucurbitaria cava.</title>
        <authorList>
            <person name="Hill R."/>
        </authorList>
    </citation>
    <scope>NUCLEOTIDE SEQUENCE</scope>
    <source>
        <strain evidence="16">IMI 356814</strain>
    </source>
</reference>
<dbReference type="EMBL" id="JAPEUY010000016">
    <property type="protein sequence ID" value="KAJ4365118.1"/>
    <property type="molecule type" value="Genomic_DNA"/>
</dbReference>
<sequence>MSDGMAKYGWTAYNAREGGRQIIEDAGNKINITAEFVKSWEGQSAGNWGLRIKGIPRSDAPADLKTTVVFYVGMEAMESGEGRKLEAREQLGDAEDTSVHAVNFETTHPQLGAAGIHIPVSVSEDGRHEGTTVQSLNISENKLWQTKYQTKDRTEAGSSDLVLRNAPGAGNMHFVQMICHGKFEFDVLYSSRAATRAMTSAELTRDLESTVRNFKKAFSSVHAPKKPFDTDEHLQFGEEVFSNLLGGLGHFRGSIKVDTSKRALQAETTGKFWEKSEEAKKHATPETRGPYELFTHTPARATFPRGFLWDEGFHLLAVLEWDADLAMEVVRNWLALMDEDGWIAREQILGPEAESRTPEEFITQSPYVANPPTMFVVISNFVDMLTGKKKYYGHESTYLSQAETGKAFVAEHYPLLKRHYEWFRRTQSGDVEAHSIPSANLDEGYRWRGRTPETNLASGLDDFPRAEPPDITELHIDALCWVGVMARELERIAVFTETSHDAFTYQNHLRGVRTNIETIHWDQQQNVYCDAIVRDDVHSYVCHKGYISLWPLVTGFLGPDHPHLPAVLDLLRDPNHLWTDHGVRSLSPEDKKYGVGENYWRSPIWININYLILSELLVLARIAGPQQQRCRDIYTELRSNIVHTVFSSWKETGYVWEQYDPVGGHGQRTQHFTGWSALVVKMMAMPDLGQGEGYTERVKGYYEVAKQQAAENQKTGAGSVVFAIAMMGFVYVTRRRFVGTIRSLRMSY</sequence>
<feature type="transmembrane region" description="Helical" evidence="12">
    <location>
        <begin position="716"/>
        <end position="733"/>
    </location>
</feature>
<dbReference type="SUPFAM" id="SSF48208">
    <property type="entry name" value="Six-hairpin glycosidases"/>
    <property type="match status" value="1"/>
</dbReference>
<evidence type="ECO:0000259" key="14">
    <source>
        <dbReference type="Pfam" id="PF03200"/>
    </source>
</evidence>
<keyword evidence="3 12" id="KW-0812">Transmembrane</keyword>
<dbReference type="Gene3D" id="2.70.98.110">
    <property type="entry name" value="Glycosyl hydrolase family 63, N-terminal domain"/>
    <property type="match status" value="1"/>
</dbReference>
<evidence type="ECO:0000256" key="11">
    <source>
        <dbReference type="ARBA" id="ARBA00038888"/>
    </source>
</evidence>
<keyword evidence="7 12" id="KW-1133">Transmembrane helix</keyword>
<proteinExistence type="inferred from homology"/>
<keyword evidence="9 13" id="KW-0325">Glycoprotein</keyword>
<dbReference type="Pfam" id="PF16923">
    <property type="entry name" value="Glyco_hydro_63N"/>
    <property type="match status" value="1"/>
</dbReference>
<dbReference type="InterPro" id="IPR004888">
    <property type="entry name" value="Glycoside_hydrolase_63"/>
</dbReference>
<keyword evidence="10 12" id="KW-0326">Glycosidase</keyword>
<dbReference type="OrthoDB" id="410058at2759"/>
<dbReference type="Gene3D" id="1.50.10.10">
    <property type="match status" value="1"/>
</dbReference>
<comment type="subcellular location">
    <subcellularLocation>
        <location evidence="1 12">Endoplasmic reticulum membrane</location>
        <topology evidence="1 12">Single-pass type II membrane protein</topology>
    </subcellularLocation>
</comment>
<comment type="similarity">
    <text evidence="2 12">Belongs to the glycosyl hydrolase 63 family.</text>
</comment>
<evidence type="ECO:0000256" key="9">
    <source>
        <dbReference type="ARBA" id="ARBA00023180"/>
    </source>
</evidence>